<name>W4K825_HETIT</name>
<dbReference type="Proteomes" id="UP000030671">
    <property type="component" value="Unassembled WGS sequence"/>
</dbReference>
<dbReference type="KEGG" id="hir:HETIRDRAFT_451585"/>
<gene>
    <name evidence="2" type="ORF">HETIRDRAFT_451585</name>
    <name evidence="3" type="ORF">HETIRDRAFT_451614</name>
</gene>
<evidence type="ECO:0000313" key="4">
    <source>
        <dbReference type="Proteomes" id="UP000030671"/>
    </source>
</evidence>
<accession>W4K825</accession>
<evidence type="ECO:0000256" key="1">
    <source>
        <dbReference type="SAM" id="MobiDB-lite"/>
    </source>
</evidence>
<dbReference type="EMBL" id="KI925458">
    <property type="protein sequence ID" value="ETW81943.1"/>
    <property type="molecule type" value="Genomic_DNA"/>
</dbReference>
<dbReference type="GeneID" id="20676174"/>
<dbReference type="GeneID" id="20676167"/>
<evidence type="ECO:0000313" key="3">
    <source>
        <dbReference type="EMBL" id="ETW81943.1"/>
    </source>
</evidence>
<keyword evidence="4" id="KW-1185">Reference proteome</keyword>
<dbReference type="RefSeq" id="XP_009546533.1">
    <property type="nucleotide sequence ID" value="XM_009548238.1"/>
</dbReference>
<dbReference type="AlphaFoldDB" id="W4K825"/>
<dbReference type="KEGG" id="hir:HETIRDRAFT_451614"/>
<evidence type="ECO:0000313" key="2">
    <source>
        <dbReference type="EMBL" id="ETW81903.1"/>
    </source>
</evidence>
<proteinExistence type="predicted"/>
<organism evidence="3 4">
    <name type="scientific">Heterobasidion irregulare (strain TC 32-1)</name>
    <dbReference type="NCBI Taxonomy" id="747525"/>
    <lineage>
        <taxon>Eukaryota</taxon>
        <taxon>Fungi</taxon>
        <taxon>Dikarya</taxon>
        <taxon>Basidiomycota</taxon>
        <taxon>Agaricomycotina</taxon>
        <taxon>Agaricomycetes</taxon>
        <taxon>Russulales</taxon>
        <taxon>Bondarzewiaceae</taxon>
        <taxon>Heterobasidion</taxon>
        <taxon>Heterobasidion annosum species complex</taxon>
    </lineage>
</organism>
<sequence>MSATPPRATSACTSLSLPCLRPTQAPRPQREMNRDGSRPDARSWAVRGEGLTDAPSSSIPCHRSLRFHPNLRGKALRFSPAVSPLPLRPSLAFGCASRPDMAYRRRYESARKIEIGERCGVGPLRLFSLTRALCGALQGAVARAPIDYSHVPSSQRAREDAADATDALKFAPTLPALLAEMAFPLLARAKLCLHSIAKIVVLRTGCGLTRAHDVVMLAPT</sequence>
<feature type="region of interest" description="Disordered" evidence="1">
    <location>
        <begin position="1"/>
        <end position="42"/>
    </location>
</feature>
<feature type="compositionally biased region" description="Basic and acidic residues" evidence="1">
    <location>
        <begin position="28"/>
        <end position="41"/>
    </location>
</feature>
<reference evidence="3 4" key="1">
    <citation type="journal article" date="2012" name="New Phytol.">
        <title>Insight into trade-off between wood decay and parasitism from the genome of a fungal forest pathogen.</title>
        <authorList>
            <person name="Olson A."/>
            <person name="Aerts A."/>
            <person name="Asiegbu F."/>
            <person name="Belbahri L."/>
            <person name="Bouzid O."/>
            <person name="Broberg A."/>
            <person name="Canback B."/>
            <person name="Coutinho P.M."/>
            <person name="Cullen D."/>
            <person name="Dalman K."/>
            <person name="Deflorio G."/>
            <person name="van Diepen L.T."/>
            <person name="Dunand C."/>
            <person name="Duplessis S."/>
            <person name="Durling M."/>
            <person name="Gonthier P."/>
            <person name="Grimwood J."/>
            <person name="Fossdal C.G."/>
            <person name="Hansson D."/>
            <person name="Henrissat B."/>
            <person name="Hietala A."/>
            <person name="Himmelstrand K."/>
            <person name="Hoffmeister D."/>
            <person name="Hogberg N."/>
            <person name="James T.Y."/>
            <person name="Karlsson M."/>
            <person name="Kohler A."/>
            <person name="Kues U."/>
            <person name="Lee Y.H."/>
            <person name="Lin Y.C."/>
            <person name="Lind M."/>
            <person name="Lindquist E."/>
            <person name="Lombard V."/>
            <person name="Lucas S."/>
            <person name="Lunden K."/>
            <person name="Morin E."/>
            <person name="Murat C."/>
            <person name="Park J."/>
            <person name="Raffaello T."/>
            <person name="Rouze P."/>
            <person name="Salamov A."/>
            <person name="Schmutz J."/>
            <person name="Solheim H."/>
            <person name="Stahlberg J."/>
            <person name="Velez H."/>
            <person name="de Vries R.P."/>
            <person name="Wiebenga A."/>
            <person name="Woodward S."/>
            <person name="Yakovlev I."/>
            <person name="Garbelotto M."/>
            <person name="Martin F."/>
            <person name="Grigoriev I.V."/>
            <person name="Stenlid J."/>
        </authorList>
    </citation>
    <scope>NUCLEOTIDE SEQUENCE [LARGE SCALE GENOMIC DNA]</scope>
    <source>
        <strain evidence="3 4">TC 32-1</strain>
    </source>
</reference>
<protein>
    <submittedName>
        <fullName evidence="3">Uncharacterized protein</fullName>
    </submittedName>
</protein>
<dbReference type="EMBL" id="KI925458">
    <property type="protein sequence ID" value="ETW81903.1"/>
    <property type="molecule type" value="Genomic_DNA"/>
</dbReference>
<dbReference type="HOGENOM" id="CLU_1256173_0_0_1"/>
<dbReference type="RefSeq" id="XP_009546494.1">
    <property type="nucleotide sequence ID" value="XM_009548199.1"/>
</dbReference>